<feature type="transmembrane region" description="Helical" evidence="2">
    <location>
        <begin position="12"/>
        <end position="28"/>
    </location>
</feature>
<feature type="transmembrane region" description="Helical" evidence="2">
    <location>
        <begin position="114"/>
        <end position="133"/>
    </location>
</feature>
<proteinExistence type="predicted"/>
<reference evidence="4 5" key="1">
    <citation type="submission" date="2024-10" db="EMBL/GenBank/DDBJ databases">
        <title>The Natural Products Discovery Center: Release of the First 8490 Sequenced Strains for Exploring Actinobacteria Biosynthetic Diversity.</title>
        <authorList>
            <person name="Kalkreuter E."/>
            <person name="Kautsar S.A."/>
            <person name="Yang D."/>
            <person name="Bader C.D."/>
            <person name="Teijaro C.N."/>
            <person name="Fluegel L."/>
            <person name="Davis C.M."/>
            <person name="Simpson J.R."/>
            <person name="Lauterbach L."/>
            <person name="Steele A.D."/>
            <person name="Gui C."/>
            <person name="Meng S."/>
            <person name="Li G."/>
            <person name="Viehrig K."/>
            <person name="Ye F."/>
            <person name="Su P."/>
            <person name="Kiefer A.F."/>
            <person name="Nichols A."/>
            <person name="Cepeda A.J."/>
            <person name="Yan W."/>
            <person name="Fan B."/>
            <person name="Jiang Y."/>
            <person name="Adhikari A."/>
            <person name="Zheng C.-J."/>
            <person name="Schuster L."/>
            <person name="Cowan T.M."/>
            <person name="Smanski M.J."/>
            <person name="Chevrette M.G."/>
            <person name="De Carvalho L.P.S."/>
            <person name="Shen B."/>
        </authorList>
    </citation>
    <scope>NUCLEOTIDE SEQUENCE [LARGE SCALE GENOMIC DNA]</scope>
    <source>
        <strain evidence="4 5">NPDC050545</strain>
    </source>
</reference>
<sequence length="290" mass="29929">MDQAGKVVSLHLRVFGYLLGFLIVLALAERVPLGVTGVPLGPVIVAAPGVLVLTWLFRRLERRPWNAVGLPPPRPGSLALGLAFGAVTFGLVFVLLQALGQIHVLPALQSRPQMIALQLIAPLAAAFAGELAFRGYIFTAYGEHLPAWAAALVSGLLFAAVQVTVAPGGAAMAVTALTAVAGGVLLCGLRLSTGGLWAAIGYQAAWLWARPLLVGPTGNDTLTRTAPTGDPLLAGPWPLAESGLVATAVTVLAALAVIVYGRRRGVRWRERPGPAPALRPSPAASAGPGR</sequence>
<feature type="transmembrane region" description="Helical" evidence="2">
    <location>
        <begin position="196"/>
        <end position="213"/>
    </location>
</feature>
<dbReference type="RefSeq" id="WP_397080727.1">
    <property type="nucleotide sequence ID" value="NZ_JBITGY010000002.1"/>
</dbReference>
<feature type="transmembrane region" description="Helical" evidence="2">
    <location>
        <begin position="78"/>
        <end position="102"/>
    </location>
</feature>
<feature type="transmembrane region" description="Helical" evidence="2">
    <location>
        <begin position="40"/>
        <end position="57"/>
    </location>
</feature>
<feature type="transmembrane region" description="Helical" evidence="2">
    <location>
        <begin position="169"/>
        <end position="189"/>
    </location>
</feature>
<evidence type="ECO:0000313" key="5">
    <source>
        <dbReference type="Proteomes" id="UP001612741"/>
    </source>
</evidence>
<protein>
    <submittedName>
        <fullName evidence="4">Lysostaphin resistance A-like protein</fullName>
    </submittedName>
</protein>
<feature type="transmembrane region" description="Helical" evidence="2">
    <location>
        <begin position="242"/>
        <end position="261"/>
    </location>
</feature>
<dbReference type="PANTHER" id="PTHR39430">
    <property type="entry name" value="MEMBRANE-ASSOCIATED PROTEASE-RELATED"/>
    <property type="match status" value="1"/>
</dbReference>
<evidence type="ECO:0000313" key="4">
    <source>
        <dbReference type="EMBL" id="MFI6497706.1"/>
    </source>
</evidence>
<dbReference type="EMBL" id="JBITGY010000002">
    <property type="protein sequence ID" value="MFI6497706.1"/>
    <property type="molecule type" value="Genomic_DNA"/>
</dbReference>
<gene>
    <name evidence="4" type="ORF">ACIBG2_09990</name>
</gene>
<evidence type="ECO:0000256" key="1">
    <source>
        <dbReference type="SAM" id="MobiDB-lite"/>
    </source>
</evidence>
<accession>A0ABW7YP72</accession>
<dbReference type="PANTHER" id="PTHR39430:SF1">
    <property type="entry name" value="PROTEASE"/>
    <property type="match status" value="1"/>
</dbReference>
<name>A0ABW7YP72_9ACTN</name>
<keyword evidence="5" id="KW-1185">Reference proteome</keyword>
<feature type="compositionally biased region" description="Low complexity" evidence="1">
    <location>
        <begin position="280"/>
        <end position="290"/>
    </location>
</feature>
<keyword evidence="2" id="KW-1133">Transmembrane helix</keyword>
<keyword evidence="2" id="KW-0812">Transmembrane</keyword>
<feature type="domain" description="CAAX prenyl protease 2/Lysostaphin resistance protein A-like" evidence="3">
    <location>
        <begin position="115"/>
        <end position="206"/>
    </location>
</feature>
<feature type="transmembrane region" description="Helical" evidence="2">
    <location>
        <begin position="145"/>
        <end position="163"/>
    </location>
</feature>
<feature type="region of interest" description="Disordered" evidence="1">
    <location>
        <begin position="270"/>
        <end position="290"/>
    </location>
</feature>
<dbReference type="Pfam" id="PF02517">
    <property type="entry name" value="Rce1-like"/>
    <property type="match status" value="1"/>
</dbReference>
<dbReference type="Proteomes" id="UP001612741">
    <property type="component" value="Unassembled WGS sequence"/>
</dbReference>
<comment type="caution">
    <text evidence="4">The sequence shown here is derived from an EMBL/GenBank/DDBJ whole genome shotgun (WGS) entry which is preliminary data.</text>
</comment>
<keyword evidence="2" id="KW-0472">Membrane</keyword>
<dbReference type="InterPro" id="IPR003675">
    <property type="entry name" value="Rce1/LyrA-like_dom"/>
</dbReference>
<organism evidence="4 5">
    <name type="scientific">Nonomuraea typhae</name>
    <dbReference type="NCBI Taxonomy" id="2603600"/>
    <lineage>
        <taxon>Bacteria</taxon>
        <taxon>Bacillati</taxon>
        <taxon>Actinomycetota</taxon>
        <taxon>Actinomycetes</taxon>
        <taxon>Streptosporangiales</taxon>
        <taxon>Streptosporangiaceae</taxon>
        <taxon>Nonomuraea</taxon>
    </lineage>
</organism>
<evidence type="ECO:0000256" key="2">
    <source>
        <dbReference type="SAM" id="Phobius"/>
    </source>
</evidence>
<evidence type="ECO:0000259" key="3">
    <source>
        <dbReference type="Pfam" id="PF02517"/>
    </source>
</evidence>